<protein>
    <recommendedName>
        <fullName evidence="4">Phenazine biosynthesis protein PhzF</fullName>
    </recommendedName>
</protein>
<dbReference type="GO" id="GO:0016853">
    <property type="term" value="F:isomerase activity"/>
    <property type="evidence" value="ECO:0007669"/>
    <property type="project" value="TreeGrafter"/>
</dbReference>
<dbReference type="AlphaFoldDB" id="A0A117RB19"/>
<dbReference type="PANTHER" id="PTHR13774">
    <property type="entry name" value="PHENAZINE BIOSYNTHESIS PROTEIN"/>
    <property type="match status" value="1"/>
</dbReference>
<dbReference type="GO" id="GO:0005737">
    <property type="term" value="C:cytoplasm"/>
    <property type="evidence" value="ECO:0007669"/>
    <property type="project" value="TreeGrafter"/>
</dbReference>
<evidence type="ECO:0000313" key="3">
    <source>
        <dbReference type="Proteomes" id="UP000053024"/>
    </source>
</evidence>
<name>A0A117RB19_9ACTN</name>
<proteinExistence type="predicted"/>
<dbReference type="Pfam" id="PF02567">
    <property type="entry name" value="PhzC-PhzF"/>
    <property type="match status" value="1"/>
</dbReference>
<keyword evidence="3" id="KW-1185">Reference proteome</keyword>
<evidence type="ECO:0000256" key="1">
    <source>
        <dbReference type="PIRSR" id="PIRSR016184-1"/>
    </source>
</evidence>
<gene>
    <name evidence="2" type="ORF">AQJ66_24960</name>
</gene>
<dbReference type="Proteomes" id="UP000053024">
    <property type="component" value="Unassembled WGS sequence"/>
</dbReference>
<dbReference type="SUPFAM" id="SSF54506">
    <property type="entry name" value="Diaminopimelate epimerase-like"/>
    <property type="match status" value="1"/>
</dbReference>
<dbReference type="InterPro" id="IPR003719">
    <property type="entry name" value="Phenazine_PhzF-like"/>
</dbReference>
<dbReference type="RefSeq" id="WP_061926481.1">
    <property type="nucleotide sequence ID" value="NZ_JBEYBH010000051.1"/>
</dbReference>
<dbReference type="OrthoDB" id="9788221at2"/>
<dbReference type="EMBL" id="LMWX01000045">
    <property type="protein sequence ID" value="KUN80936.1"/>
    <property type="molecule type" value="Genomic_DNA"/>
</dbReference>
<feature type="active site" evidence="1">
    <location>
        <position position="45"/>
    </location>
</feature>
<dbReference type="PIRSF" id="PIRSF016184">
    <property type="entry name" value="PhzC_PhzF"/>
    <property type="match status" value="1"/>
</dbReference>
<dbReference type="NCBIfam" id="TIGR00654">
    <property type="entry name" value="PhzF_family"/>
    <property type="match status" value="1"/>
</dbReference>
<evidence type="ECO:0008006" key="4">
    <source>
        <dbReference type="Google" id="ProtNLM"/>
    </source>
</evidence>
<dbReference type="PANTHER" id="PTHR13774:SF32">
    <property type="entry name" value="ANTISENSE-ENHANCING SEQUENCE 1"/>
    <property type="match status" value="1"/>
</dbReference>
<reference evidence="2 3" key="1">
    <citation type="submission" date="2015-10" db="EMBL/GenBank/DDBJ databases">
        <title>Draft genome sequence of Streptomyces bungoensis DSM 41781, type strain for the species Streptomyces bungoensis.</title>
        <authorList>
            <person name="Ruckert C."/>
            <person name="Winkler A."/>
            <person name="Kalinowski J."/>
            <person name="Kampfer P."/>
            <person name="Glaeser S."/>
        </authorList>
    </citation>
    <scope>NUCLEOTIDE SEQUENCE [LARGE SCALE GENOMIC DNA]</scope>
    <source>
        <strain evidence="2 3">DSM 41781</strain>
    </source>
</reference>
<comment type="caution">
    <text evidence="2">The sequence shown here is derived from an EMBL/GenBank/DDBJ whole genome shotgun (WGS) entry which is preliminary data.</text>
</comment>
<dbReference type="STRING" id="285568.AQJ66_24960"/>
<dbReference type="Gene3D" id="3.10.310.10">
    <property type="entry name" value="Diaminopimelate Epimerase, Chain A, domain 1"/>
    <property type="match status" value="2"/>
</dbReference>
<accession>A0A117RB19</accession>
<evidence type="ECO:0000313" key="2">
    <source>
        <dbReference type="EMBL" id="KUN80936.1"/>
    </source>
</evidence>
<organism evidence="2 3">
    <name type="scientific">Streptomyces bungoensis</name>
    <dbReference type="NCBI Taxonomy" id="285568"/>
    <lineage>
        <taxon>Bacteria</taxon>
        <taxon>Bacillati</taxon>
        <taxon>Actinomycetota</taxon>
        <taxon>Actinomycetes</taxon>
        <taxon>Kitasatosporales</taxon>
        <taxon>Streptomycetaceae</taxon>
        <taxon>Streptomyces</taxon>
    </lineage>
</organism>
<sequence length="291" mass="29974">MIDYEIVDMFTGTPFEGCALGVVPDASALDDAGMQAVAREVGLTETAFVLPPGTVAATHRVRVFTPQRESPYGGHSAVGTAATLVRLGRLRAGELVQECGGRLMTVRASAHRATLAVRGEPAPPAAWDAEPLLEACGLTGDDLVAEPCVTGFGPAFHVLPVASGAVARAVHQAAHPVWDDCPDAVVVAYDSRRQRADVRVFAPGYGMPEDPACASAALGLGAWLVRAGLVPVVDGTSAYQVRQGAVLGRPARLDCAVTVRGGRAVAAEVTGEVAATGAGRMHLPRTAAVAR</sequence>